<evidence type="ECO:0000313" key="3">
    <source>
        <dbReference type="Proteomes" id="UP001203945"/>
    </source>
</evidence>
<gene>
    <name evidence="2" type="ORF">MLD63_03160</name>
</gene>
<organism evidence="2 3">
    <name type="scientific">Paracoccus albicereus</name>
    <dbReference type="NCBI Taxonomy" id="2922394"/>
    <lineage>
        <taxon>Bacteria</taxon>
        <taxon>Pseudomonadati</taxon>
        <taxon>Pseudomonadota</taxon>
        <taxon>Alphaproteobacteria</taxon>
        <taxon>Rhodobacterales</taxon>
        <taxon>Paracoccaceae</taxon>
        <taxon>Paracoccus</taxon>
    </lineage>
</organism>
<evidence type="ECO:0000256" key="1">
    <source>
        <dbReference type="SAM" id="SignalP"/>
    </source>
</evidence>
<dbReference type="Proteomes" id="UP001203945">
    <property type="component" value="Unassembled WGS sequence"/>
</dbReference>
<dbReference type="Gene3D" id="3.30.10.10">
    <property type="entry name" value="Trypsin Inhibitor V, subunit A"/>
    <property type="match status" value="1"/>
</dbReference>
<feature type="chain" id="PRO_5046900359" evidence="1">
    <location>
        <begin position="17"/>
        <end position="96"/>
    </location>
</feature>
<dbReference type="EMBL" id="JAKZEU010000001">
    <property type="protein sequence ID" value="MCQ0969437.1"/>
    <property type="molecule type" value="Genomic_DNA"/>
</dbReference>
<accession>A0ABT1MMD8</accession>
<protein>
    <submittedName>
        <fullName evidence="2">I78 family peptidase inhibitor</fullName>
    </submittedName>
</protein>
<keyword evidence="2" id="KW-0614">Plasmid</keyword>
<keyword evidence="1" id="KW-0732">Signal</keyword>
<geneLocation type="plasmid" evidence="2">
    <name>unnamed1</name>
</geneLocation>
<name>A0ABT1MMD8_9RHOB</name>
<dbReference type="PROSITE" id="PS51257">
    <property type="entry name" value="PROKAR_LIPOPROTEIN"/>
    <property type="match status" value="1"/>
</dbReference>
<reference evidence="2 3" key="1">
    <citation type="submission" date="2022-03" db="EMBL/GenBank/DDBJ databases">
        <authorList>
            <person name="He Y."/>
        </authorList>
    </citation>
    <scope>NUCLEOTIDE SEQUENCE [LARGE SCALE GENOMIC DNA]</scope>
    <source>
        <strain evidence="2 3">TK19116</strain>
        <plasmid evidence="2">unnamed1</plasmid>
    </source>
</reference>
<dbReference type="RefSeq" id="WP_255328388.1">
    <property type="nucleotide sequence ID" value="NZ_JAKZEU010000001.1"/>
</dbReference>
<comment type="caution">
    <text evidence="2">The sequence shown here is derived from an EMBL/GenBank/DDBJ whole genome shotgun (WGS) entry which is preliminary data.</text>
</comment>
<evidence type="ECO:0000313" key="2">
    <source>
        <dbReference type="EMBL" id="MCQ0969437.1"/>
    </source>
</evidence>
<keyword evidence="3" id="KW-1185">Reference proteome</keyword>
<proteinExistence type="predicted"/>
<dbReference type="InterPro" id="IPR021719">
    <property type="entry name" value="Prot_inh_I78"/>
</dbReference>
<sequence>MRVSFPLLAVATLTLAACEPIPAPEPQPEAPGASDACGASGYQGLIGQRGTVLESMTFPLRTRVIGPNDAITADYSPERLNIEIGLGGLIERVACY</sequence>
<feature type="signal peptide" evidence="1">
    <location>
        <begin position="1"/>
        <end position="16"/>
    </location>
</feature>
<dbReference type="Pfam" id="PF11720">
    <property type="entry name" value="Inhibitor_I78"/>
    <property type="match status" value="1"/>
</dbReference>